<keyword evidence="2" id="KW-0812">Transmembrane</keyword>
<feature type="region of interest" description="Disordered" evidence="1">
    <location>
        <begin position="441"/>
        <end position="488"/>
    </location>
</feature>
<reference evidence="4" key="1">
    <citation type="submission" date="2023-10" db="EMBL/GenBank/DDBJ databases">
        <authorList>
            <person name="Chen Y."/>
            <person name="Shah S."/>
            <person name="Dougan E. K."/>
            <person name="Thang M."/>
            <person name="Chan C."/>
        </authorList>
    </citation>
    <scope>NUCLEOTIDE SEQUENCE [LARGE SCALE GENOMIC DNA]</scope>
</reference>
<sequence length="765" mass="78870">MRRRCGAALAAAAAAAAVVALSPAVRPAVAREAAPAPEAAAWRRGLREGEGADPRRLAEDGAPGCGCEGQTTSAAEAEAVDVDATTTGAPSDGAETTVAADCSCDSPAPSAAPTALPTAAPTALPTAAPTAAPTAGPSAGPTAAPTAAPTPSPTWSPAEAPTVSGSLTVSGLDYADLVNDADLKADFEGAVTSGVVQDVGGGVVADDVDLTLSSGSVIVDFVVRVLSGDADTVASFLVVSNLGETVARELETAMAGYGSISVSFDPETVSISTGGMASTTEAPLETTGGTPDESSSDGLSGGVIAVIVIAVVVFIGGAIAIAAALVHARRPDLLSGLLPGLVRADGQPRSRRGPGCLLRDGESLTKRSEVDTLDDEVKQLELDVQKVAAHIDMYSSRFAESSEDPPAALVEQHDAFLLQWRRVSDSWTRFLSKTYLPEHQRRRHILSQRDREGPDKKGKRQRGQRDDADGGAEEALTSPEEVAAQQQQVDSHIKDLERLLASYGELLDSAFPGEDISLGMDLPQRLLGGLALGLAESETTAEVALLRQFVDVLLEHVEVKPYGVLGVPEGRSEPKPLAPLEAVVVDVVEAHVLGRDGPGAAGEVPRSIYRWLDLGVTNGDNNADTNFPKAVAEHFKVSGKQSRHVADETSRPAKLHAYRPGQTVIHGAAPALSDTHTAVRDLSGLYRETLLEFCAWLEESGASSSAWASDAGDILEAGHGEPAPEPAARGASAAAVAAEQAGGGQPIAALAPRREFAHARTPIEL</sequence>
<evidence type="ECO:0000256" key="2">
    <source>
        <dbReference type="SAM" id="Phobius"/>
    </source>
</evidence>
<feature type="region of interest" description="Disordered" evidence="1">
    <location>
        <begin position="272"/>
        <end position="295"/>
    </location>
</feature>
<feature type="signal peptide" evidence="3">
    <location>
        <begin position="1"/>
        <end position="20"/>
    </location>
</feature>
<dbReference type="Proteomes" id="UP001189429">
    <property type="component" value="Unassembled WGS sequence"/>
</dbReference>
<keyword evidence="2" id="KW-1133">Transmembrane helix</keyword>
<feature type="region of interest" description="Disordered" evidence="1">
    <location>
        <begin position="715"/>
        <end position="753"/>
    </location>
</feature>
<accession>A0ABN9Y515</accession>
<evidence type="ECO:0000313" key="4">
    <source>
        <dbReference type="EMBL" id="CAK0907396.1"/>
    </source>
</evidence>
<feature type="chain" id="PRO_5045281057" evidence="3">
    <location>
        <begin position="21"/>
        <end position="765"/>
    </location>
</feature>
<feature type="compositionally biased region" description="Low complexity" evidence="1">
    <location>
        <begin position="106"/>
        <end position="147"/>
    </location>
</feature>
<feature type="compositionally biased region" description="Basic and acidic residues" evidence="1">
    <location>
        <begin position="447"/>
        <end position="456"/>
    </location>
</feature>
<proteinExistence type="predicted"/>
<gene>
    <name evidence="4" type="ORF">PCOR1329_LOCUS82419</name>
</gene>
<evidence type="ECO:0000313" key="5">
    <source>
        <dbReference type="Proteomes" id="UP001189429"/>
    </source>
</evidence>
<keyword evidence="3" id="KW-0732">Signal</keyword>
<keyword evidence="5" id="KW-1185">Reference proteome</keyword>
<organism evidence="4 5">
    <name type="scientific">Prorocentrum cordatum</name>
    <dbReference type="NCBI Taxonomy" id="2364126"/>
    <lineage>
        <taxon>Eukaryota</taxon>
        <taxon>Sar</taxon>
        <taxon>Alveolata</taxon>
        <taxon>Dinophyceae</taxon>
        <taxon>Prorocentrales</taxon>
        <taxon>Prorocentraceae</taxon>
        <taxon>Prorocentrum</taxon>
    </lineage>
</organism>
<feature type="compositionally biased region" description="Low complexity" evidence="1">
    <location>
        <begin position="71"/>
        <end position="87"/>
    </location>
</feature>
<feature type="compositionally biased region" description="Low complexity" evidence="1">
    <location>
        <begin position="726"/>
        <end position="740"/>
    </location>
</feature>
<name>A0ABN9Y515_9DINO</name>
<evidence type="ECO:0000256" key="1">
    <source>
        <dbReference type="SAM" id="MobiDB-lite"/>
    </source>
</evidence>
<feature type="region of interest" description="Disordered" evidence="1">
    <location>
        <begin position="52"/>
        <end position="162"/>
    </location>
</feature>
<comment type="caution">
    <text evidence="4">The sequence shown here is derived from an EMBL/GenBank/DDBJ whole genome shotgun (WGS) entry which is preliminary data.</text>
</comment>
<protein>
    <submittedName>
        <fullName evidence="4">Uncharacterized protein</fullName>
    </submittedName>
</protein>
<feature type="transmembrane region" description="Helical" evidence="2">
    <location>
        <begin position="303"/>
        <end position="326"/>
    </location>
</feature>
<dbReference type="EMBL" id="CAUYUJ010021849">
    <property type="protein sequence ID" value="CAK0907396.1"/>
    <property type="molecule type" value="Genomic_DNA"/>
</dbReference>
<evidence type="ECO:0000256" key="3">
    <source>
        <dbReference type="SAM" id="SignalP"/>
    </source>
</evidence>
<keyword evidence="2" id="KW-0472">Membrane</keyword>